<dbReference type="OrthoDB" id="9806894at2"/>
<evidence type="ECO:0000256" key="3">
    <source>
        <dbReference type="ARBA" id="ARBA00022989"/>
    </source>
</evidence>
<dbReference type="PANTHER" id="PTHR36926:SF1">
    <property type="entry name" value="COLICIN V PRODUCTION PROTEIN"/>
    <property type="match status" value="1"/>
</dbReference>
<evidence type="ECO:0000256" key="2">
    <source>
        <dbReference type="ARBA" id="ARBA00022692"/>
    </source>
</evidence>
<dbReference type="STRING" id="86105.NF27_CG01590"/>
<evidence type="ECO:0000256" key="1">
    <source>
        <dbReference type="ARBA" id="ARBA00004141"/>
    </source>
</evidence>
<dbReference type="GO" id="GO:0016020">
    <property type="term" value="C:membrane"/>
    <property type="evidence" value="ECO:0007669"/>
    <property type="project" value="UniProtKB-SubCell"/>
</dbReference>
<evidence type="ECO:0000313" key="6">
    <source>
        <dbReference type="EMBL" id="KIE05979.1"/>
    </source>
</evidence>
<feature type="transmembrane region" description="Helical" evidence="5">
    <location>
        <begin position="65"/>
        <end position="90"/>
    </location>
</feature>
<accession>A0A0C1QKF7</accession>
<organism evidence="6 7">
    <name type="scientific">Candidatus Jidaibacter acanthamoebae</name>
    <dbReference type="NCBI Taxonomy" id="86105"/>
    <lineage>
        <taxon>Bacteria</taxon>
        <taxon>Pseudomonadati</taxon>
        <taxon>Pseudomonadota</taxon>
        <taxon>Alphaproteobacteria</taxon>
        <taxon>Rickettsiales</taxon>
        <taxon>Candidatus Midichloriaceae</taxon>
        <taxon>Candidatus Jidaibacter</taxon>
    </lineage>
</organism>
<dbReference type="Pfam" id="PF02674">
    <property type="entry name" value="Colicin_V"/>
    <property type="match status" value="1"/>
</dbReference>
<keyword evidence="7" id="KW-1185">Reference proteome</keyword>
<feature type="transmembrane region" description="Helical" evidence="5">
    <location>
        <begin position="33"/>
        <end position="53"/>
    </location>
</feature>
<protein>
    <recommendedName>
        <fullName evidence="8">Colicin V production protein</fullName>
    </recommendedName>
</protein>
<evidence type="ECO:0000256" key="5">
    <source>
        <dbReference type="SAM" id="Phobius"/>
    </source>
</evidence>
<keyword evidence="3 5" id="KW-1133">Transmembrane helix</keyword>
<reference evidence="6 7" key="1">
    <citation type="submission" date="2014-11" db="EMBL/GenBank/DDBJ databases">
        <title>A Rickettsiales Symbiont of Amoebae With Ancient Features.</title>
        <authorList>
            <person name="Schulz F."/>
            <person name="Martijn J."/>
            <person name="Wascher F."/>
            <person name="Kostanjsek R."/>
            <person name="Ettema T.J."/>
            <person name="Horn M."/>
        </authorList>
    </citation>
    <scope>NUCLEOTIDE SEQUENCE [LARGE SCALE GENOMIC DNA]</scope>
    <source>
        <strain evidence="6 7">UWC36</strain>
    </source>
</reference>
<sequence>MNFNEFNLLDIAVITIVALSTIFAIFRGLIGSVLSLTGWILSIYLTDLTYPHLKEVLADKISNEVVLTAIGYGGLMIFFLIFFAILNGLISSVKIFGSKFVDSTLGAFFGFFRGFLIASFFYFFLSIGISLINGTEVKDEAKVAPNWLKNAQTYDLLKFGKQLLLTFTSEDFNEKLDISYQKLAKKSKDERFISYAKGVMLKSLSKNEQKHFEDIKTRDYLTKSDEEIEISNLRSLLELYRNHLNKENNLNGLDDKDIERLEDIVNSFKPKNDDQK</sequence>
<dbReference type="EMBL" id="JSWE01000058">
    <property type="protein sequence ID" value="KIE05979.1"/>
    <property type="molecule type" value="Genomic_DNA"/>
</dbReference>
<comment type="subcellular location">
    <subcellularLocation>
        <location evidence="1">Membrane</location>
        <topology evidence="1">Multi-pass membrane protein</topology>
    </subcellularLocation>
</comment>
<evidence type="ECO:0000313" key="7">
    <source>
        <dbReference type="Proteomes" id="UP000031258"/>
    </source>
</evidence>
<keyword evidence="2 5" id="KW-0812">Transmembrane</keyword>
<dbReference type="RefSeq" id="WP_039455259.1">
    <property type="nucleotide sequence ID" value="NZ_JSWE01000058.1"/>
</dbReference>
<feature type="transmembrane region" description="Helical" evidence="5">
    <location>
        <begin position="111"/>
        <end position="132"/>
    </location>
</feature>
<dbReference type="GO" id="GO:0009403">
    <property type="term" value="P:toxin biosynthetic process"/>
    <property type="evidence" value="ECO:0007669"/>
    <property type="project" value="InterPro"/>
</dbReference>
<gene>
    <name evidence="6" type="ORF">NF27_CG01590</name>
</gene>
<dbReference type="AlphaFoldDB" id="A0A0C1QKF7"/>
<name>A0A0C1QKF7_9RICK</name>
<proteinExistence type="predicted"/>
<dbReference type="InterPro" id="IPR052719">
    <property type="entry name" value="CvpA-like"/>
</dbReference>
<comment type="caution">
    <text evidence="6">The sequence shown here is derived from an EMBL/GenBank/DDBJ whole genome shotgun (WGS) entry which is preliminary data.</text>
</comment>
<dbReference type="PANTHER" id="PTHR36926">
    <property type="entry name" value="COLICIN V PRODUCTION PROTEIN"/>
    <property type="match status" value="1"/>
</dbReference>
<dbReference type="Proteomes" id="UP000031258">
    <property type="component" value="Unassembled WGS sequence"/>
</dbReference>
<evidence type="ECO:0008006" key="8">
    <source>
        <dbReference type="Google" id="ProtNLM"/>
    </source>
</evidence>
<keyword evidence="4 5" id="KW-0472">Membrane</keyword>
<evidence type="ECO:0000256" key="4">
    <source>
        <dbReference type="ARBA" id="ARBA00023136"/>
    </source>
</evidence>
<dbReference type="InterPro" id="IPR003825">
    <property type="entry name" value="Colicin-V_CvpA"/>
</dbReference>